<proteinExistence type="predicted"/>
<dbReference type="Pfam" id="PF19404">
    <property type="entry name" value="DUF5977"/>
    <property type="match status" value="4"/>
</dbReference>
<dbReference type="InterPro" id="IPR037524">
    <property type="entry name" value="PA14/GLEYA"/>
</dbReference>
<gene>
    <name evidence="2" type="ordered locus">Cpin_4791</name>
</gene>
<dbReference type="RefSeq" id="WP_012792393.1">
    <property type="nucleotide sequence ID" value="NC_013132.1"/>
</dbReference>
<organism evidence="2 3">
    <name type="scientific">Chitinophaga pinensis (strain ATCC 43595 / DSM 2588 / LMG 13176 / NBRC 15968 / NCIMB 11800 / UQM 2034)</name>
    <dbReference type="NCBI Taxonomy" id="485918"/>
    <lineage>
        <taxon>Bacteria</taxon>
        <taxon>Pseudomonadati</taxon>
        <taxon>Bacteroidota</taxon>
        <taxon>Chitinophagia</taxon>
        <taxon>Chitinophagales</taxon>
        <taxon>Chitinophagaceae</taxon>
        <taxon>Chitinophaga</taxon>
    </lineage>
</organism>
<protein>
    <submittedName>
        <fullName evidence="2">PA14 domain protein</fullName>
    </submittedName>
</protein>
<dbReference type="PROSITE" id="PS51820">
    <property type="entry name" value="PA14"/>
    <property type="match status" value="1"/>
</dbReference>
<dbReference type="InterPro" id="IPR011658">
    <property type="entry name" value="PA14_dom"/>
</dbReference>
<accession>A0A979GZ23</accession>
<evidence type="ECO:0000313" key="3">
    <source>
        <dbReference type="Proteomes" id="UP000002215"/>
    </source>
</evidence>
<dbReference type="Pfam" id="PF07691">
    <property type="entry name" value="PA14"/>
    <property type="match status" value="1"/>
</dbReference>
<dbReference type="Gene3D" id="3.90.182.10">
    <property type="entry name" value="Toxin - Anthrax Protective Antigen,domain 1"/>
    <property type="match status" value="1"/>
</dbReference>
<reference evidence="3" key="1">
    <citation type="submission" date="2009-08" db="EMBL/GenBank/DDBJ databases">
        <title>The complete genome of Chitinophaga pinensis DSM 2588.</title>
        <authorList>
            <consortium name="US DOE Joint Genome Institute (JGI-PGF)"/>
            <person name="Lucas S."/>
            <person name="Copeland A."/>
            <person name="Lapidus A."/>
            <person name="Glavina del Rio T."/>
            <person name="Dalin E."/>
            <person name="Tice H."/>
            <person name="Bruce D."/>
            <person name="Goodwin L."/>
            <person name="Pitluck S."/>
            <person name="Kyrpides N."/>
            <person name="Mavromatis K."/>
            <person name="Ivanova N."/>
            <person name="Mikhailova N."/>
            <person name="Sims D."/>
            <person name="Meinche L."/>
            <person name="Brettin T."/>
            <person name="Detter J.C."/>
            <person name="Han C."/>
            <person name="Larimer F."/>
            <person name="Land M."/>
            <person name="Hauser L."/>
            <person name="Markowitz V."/>
            <person name="Cheng J.-F."/>
            <person name="Hugenholtz P."/>
            <person name="Woyke T."/>
            <person name="Wu D."/>
            <person name="Spring S."/>
            <person name="Klenk H.-P."/>
            <person name="Eisen J.A."/>
        </authorList>
    </citation>
    <scope>NUCLEOTIDE SEQUENCE [LARGE SCALE GENOMIC DNA]</scope>
    <source>
        <strain evidence="3">ATCC 43595 / DSM 2588 / LMG 13176 / NBRC 15968 / NCIMB 11800 / UQM 2034</strain>
    </source>
</reference>
<dbReference type="KEGG" id="cpi:Cpin_4791"/>
<feature type="domain" description="PA14" evidence="1">
    <location>
        <begin position="627"/>
        <end position="770"/>
    </location>
</feature>
<evidence type="ECO:0000259" key="1">
    <source>
        <dbReference type="PROSITE" id="PS51820"/>
    </source>
</evidence>
<reference evidence="2 3" key="2">
    <citation type="journal article" date="2010" name="Stand. Genomic Sci.">
        <title>Complete genome sequence of Chitinophaga pinensis type strain (UQM 2034).</title>
        <authorList>
            <person name="Glavina Del Rio T."/>
            <person name="Abt B."/>
            <person name="Spring S."/>
            <person name="Lapidus A."/>
            <person name="Nolan M."/>
            <person name="Tice H."/>
            <person name="Copeland A."/>
            <person name="Cheng J.F."/>
            <person name="Chen F."/>
            <person name="Bruce D."/>
            <person name="Goodwin L."/>
            <person name="Pitluck S."/>
            <person name="Ivanova N."/>
            <person name="Mavromatis K."/>
            <person name="Mikhailova N."/>
            <person name="Pati A."/>
            <person name="Chen A."/>
            <person name="Palaniappan K."/>
            <person name="Land M."/>
            <person name="Hauser L."/>
            <person name="Chang Y.J."/>
            <person name="Jeffries C.D."/>
            <person name="Chain P."/>
            <person name="Saunders E."/>
            <person name="Detter J.C."/>
            <person name="Brettin T."/>
            <person name="Rohde M."/>
            <person name="Goker M."/>
            <person name="Bristow J."/>
            <person name="Eisen J.A."/>
            <person name="Markowitz V."/>
            <person name="Hugenholtz P."/>
            <person name="Kyrpides N.C."/>
            <person name="Klenk H.P."/>
            <person name="Lucas S."/>
        </authorList>
    </citation>
    <scope>NUCLEOTIDE SEQUENCE [LARGE SCALE GENOMIC DNA]</scope>
    <source>
        <strain evidence="3">ATCC 43595 / DSM 2588 / LMG 13176 / NBRC 15968 / NCIMB 11800 / UQM 2034</strain>
    </source>
</reference>
<dbReference type="SUPFAM" id="SSF56988">
    <property type="entry name" value="Anthrax protective antigen"/>
    <property type="match status" value="1"/>
</dbReference>
<sequence length="2252" mass="249002">MILQISAKKKRTIAFLLLALLYFETLIPSYALAVARSATVYSRPPEKKYVNPALPHSVSKAVTPLMETHSLTKAKVFIGGPTQPEMQSFAAVNNANMVDLFTGDFSYSIPLLDVGGYPITIGYNSGVSMDQEASWVGLGWNINPGTIMRNMRGLPDDFSGTADSIQKVTKIKPNETYGGAIGADFEFAGFPTKGTLSDSSISITASAGIFYNNYKGLGTEVKINSSLNAGSLSMGEFSGGLSLANNSQDGASVRNTISYSLFGNHTKKLGAFGGNITVGSTYSSRSGLKALQLSAGLRQYKIVDNNLRQIASTGIDRAATLSFAYPSYLPDISLPYTSSSLSVTLKAGSTNKVLHPNLFIEGYGSKQFIADEDTRMSLPAYGYLNYQQAGSNTAALLDFNRERDIPYREKPEVPNIGIPAYTYDVFSISGEGTGGMFRAYRGDIGYVFDHTMRTKDNSKNASIDFGAGDLVHAGLDVTYNKSTTTTGPWKELNPLATNVAFSSSDKLHEAAYFRNPGEMAINDTAFYENIGGDDVVAVNLEQGGVSSPDIRTTNVLNRYRNQRFVGKKVAGVKKMKKENRDKRTQVISYLTAEEADHAGLNRYIENYVENIFKVNNCTVTFPDGAEGVGRGWIGEYYAGSLDRFLFKREDTIIAFTDKEQFNYYMPPESPVGRFDHSFSVRWTGRVKAPVTGKYTFSTASDDGVRFYINDTLLIDNWGGHPPTLDSAVVNLVADQFYNVRLEYRQDKERAVMALAWRYAGLPSNFIPKQYLYHMPEKDTFVSTDGSIVQEKRTNDFRKKNHLSEIDVLNADGRRYVYGIPVYNIQQREVTFAASQEGADKTAGLIHYARGTDNTTANQNGVDHYFSSEQLPAYAHSFLLTGILSPDYQDLTGDGISPDDPGDAIKFNYTKTAGIRNAYKWRVPMGVDSANYSEGLKTDYRDDKASYVHGEKELWYLHSVESKNMIATFKLTQRDDLRAVDENGVRLMDNKTRRLEEINLYTKAEFTRSSHPRPIKTVHFEYSYELCPGVSGDINKGKLTLKKIWFTYNGNDKGQRNPYIFSYNKNNPSYKTNASDRWGNYKDQLQNPGSVTGNVLTNADYPYALQDSIQAADNAAAWALDKIVLPSGGRMEISYESDDYAFVQNKRAAQLFKIAGFSPAAPSSLNDLKPELYGIIDYLYVAIDVPYKVYSNEELYNRYLQNMDKLFFRLSVQMPDDKFGSGNEYVNCYAAVDEGNYGFFNQGNKSTIWLRLKAVDPGAKMNTVKSVFSPLAQSALQFLRLNLGSKAYPGSDLGDDNIDMVDAIKILLSQADNLNNLLLTFETAARMKHWARKVDLSRSFVRLNNPFYKKYGGGHRVKKVLIYDHWNKMTGQKESLYGQEYQYTTVKDIDGKKQLISSGVAAYEPVIGGEENPWKVPVEYNLQVSNLVPVDRGYTELPYGEGFFPAPSVGYSKVRVRTIHADKHRSANGYDETCFYTGYDFPTLTDVTNLGDSKKRFKPLLSNLLRINARHYLGLSQGFKVELNDMTGKIKSQASYGEADPDKPITYTEYFYKVDNQQALNKHLNNTVKVISSKGDIDSASIGKDIELMLDMRQQHSTTIGYSLNLNGMMFKFAWPPVLFIPVLLNLVQREETKYSSVAATKIVYRHGILDSVLAIDKGSRVTTTNLLYDAETGSPLLTKTLNEFNDSLYSFTYPAAWAYDGMSGAYKNIGLELDHITMKDGRITAGLTESPSLYFAAGDEILIYSHQKTGGTICGPEIATFPASAFIYTVDANALAGGTPDLYFVDKDGNPFTGNDISLKIVRSGRRNINGAVGSVVSLKNPIQGKQLVLDSSRQIISSSAVAYKQFWRVSDRRKQDTSYVCVTQPYSEYVGAGGDCGIRYYGNVAKSKSIRKNDCGTGATGSVVLYKVDANRYTSYISQAKADSMAQADIDSFGQSYANARGTCTFTYNSRIDSVIILNHTCQGDAIPLPYTYVVPFKTFTSTISQEDADAKVKQRLLDSAQVVANRNGRCYYKNDTTGILAYSTCENGSVGRGVWVQIPAGVDTSMISKDAANAKARDAYWAYAKEIARQQGGCLYKSVAMDTTVKKNNCDSGIGTNVLYQIAAGKYESAVSQYAADSMAHKDLRDSAQAYANLNGICQPGIYAVLELTPAGNDGVKSYAFLTMHFYSDSALTVPVSVTNLSVNIGAMRYWCNGDTDDISYSRVFNGTSDRFEKPIVNSNGQSGNPCYSVFFSLKNGSGYINAGTIGSVD</sequence>
<evidence type="ECO:0000313" key="2">
    <source>
        <dbReference type="EMBL" id="ACU62225.1"/>
    </source>
</evidence>
<dbReference type="Proteomes" id="UP000002215">
    <property type="component" value="Chromosome"/>
</dbReference>
<dbReference type="EMBL" id="CP001699">
    <property type="protein sequence ID" value="ACU62225.1"/>
    <property type="molecule type" value="Genomic_DNA"/>
</dbReference>
<dbReference type="OrthoDB" id="9814627at2"/>
<dbReference type="InterPro" id="IPR046020">
    <property type="entry name" value="DUF5977"/>
</dbReference>
<name>A0A979GZ23_CHIPD</name>
<dbReference type="SMART" id="SM00758">
    <property type="entry name" value="PA14"/>
    <property type="match status" value="1"/>
</dbReference>